<name>A0A6C1TZG0_9CORY</name>
<accession>A0A6C1TZG0</accession>
<dbReference type="Proteomes" id="UP000336646">
    <property type="component" value="Unassembled WGS sequence"/>
</dbReference>
<feature type="signal peptide" evidence="1">
    <location>
        <begin position="1"/>
        <end position="23"/>
    </location>
</feature>
<dbReference type="AlphaFoldDB" id="A0A6C1TZG0"/>
<feature type="chain" id="PRO_5039123354" evidence="1">
    <location>
        <begin position="24"/>
        <end position="324"/>
    </location>
</feature>
<dbReference type="RefSeq" id="WP_136651521.1">
    <property type="nucleotide sequence ID" value="NZ_JALXKN010000001.1"/>
</dbReference>
<keyword evidence="1" id="KW-0732">Signal</keyword>
<dbReference type="OrthoDB" id="4566419at2"/>
<evidence type="ECO:0000313" key="3">
    <source>
        <dbReference type="Proteomes" id="UP000336646"/>
    </source>
</evidence>
<gene>
    <name evidence="2" type="ORF">EKI59_01915</name>
</gene>
<comment type="caution">
    <text evidence="2">The sequence shown here is derived from an EMBL/GenBank/DDBJ whole genome shotgun (WGS) entry which is preliminary data.</text>
</comment>
<reference evidence="2 3" key="1">
    <citation type="submission" date="2018-12" db="EMBL/GenBank/DDBJ databases">
        <title>Corynebacterium sanguinis sp. nov., a clinically-associated and environmental corynebacterium.</title>
        <authorList>
            <person name="Gonzales-Siles L."/>
            <person name="Jaen-Luchoro D."/>
            <person name="Cardew S."/>
            <person name="Inganas E."/>
            <person name="Ohlen M."/>
            <person name="Jensie-Markopolous S."/>
            <person name="Pinyeiro-Iglesias B."/>
            <person name="Molin K."/>
            <person name="Skovbjerg S."/>
            <person name="Svensson-Stadler L."/>
            <person name="Funke G."/>
            <person name="Moore E.R.B."/>
        </authorList>
    </citation>
    <scope>NUCLEOTIDE SEQUENCE [LARGE SCALE GENOMIC DNA]</scope>
    <source>
        <strain evidence="2 3">58734</strain>
    </source>
</reference>
<organism evidence="2 3">
    <name type="scientific">Corynebacterium sanguinis</name>
    <dbReference type="NCBI Taxonomy" id="2594913"/>
    <lineage>
        <taxon>Bacteria</taxon>
        <taxon>Bacillati</taxon>
        <taxon>Actinomycetota</taxon>
        <taxon>Actinomycetes</taxon>
        <taxon>Mycobacteriales</taxon>
        <taxon>Corynebacteriaceae</taxon>
        <taxon>Corynebacterium</taxon>
    </lineage>
</organism>
<proteinExistence type="predicted"/>
<evidence type="ECO:0000313" key="2">
    <source>
        <dbReference type="EMBL" id="TVS30073.1"/>
    </source>
</evidence>
<sequence>MIVKRRLLAGALTGILASTVALTGCSRGEPDPVADVPAFAPDAPSVTLVEAGADPRPLRFDDTGDTGDTEPWETEVRVSGGIDQSVQATSAVEQQAPAGGDVNRVTLPLSVTAQPAPAPGSGENDAARRIDFTVGSGPHSDLAFGQEVATAEGFLMSWRADAAGRVDTLKLLAPPESSSTGRQIVESSLLTLASTNVVFPAEPVGVGGSWTVTNRITGDASMRRTTTYTVTALDGDTVTLDVTVDERPTQQEVTIDNEVAGELNGATLTVDAASTTSEGEITVDLRRPLPVAGAVKATTRVVYAGPQAETRVVQDITSAVEYGG</sequence>
<dbReference type="EMBL" id="RXIR01000002">
    <property type="protein sequence ID" value="TVS30073.1"/>
    <property type="molecule type" value="Genomic_DNA"/>
</dbReference>
<evidence type="ECO:0000256" key="1">
    <source>
        <dbReference type="SAM" id="SignalP"/>
    </source>
</evidence>
<dbReference type="PROSITE" id="PS51257">
    <property type="entry name" value="PROKAR_LIPOPROTEIN"/>
    <property type="match status" value="1"/>
</dbReference>
<dbReference type="InterPro" id="IPR046230">
    <property type="entry name" value="DUF6263"/>
</dbReference>
<protein>
    <submittedName>
        <fullName evidence="2">Oxidoreductase</fullName>
    </submittedName>
</protein>
<dbReference type="Pfam" id="PF19777">
    <property type="entry name" value="DUF6263"/>
    <property type="match status" value="1"/>
</dbReference>